<evidence type="ECO:0000313" key="1">
    <source>
        <dbReference type="EMBL" id="CAL8136001.1"/>
    </source>
</evidence>
<name>A0ABP1RUP2_9HEXA</name>
<reference evidence="1 2" key="1">
    <citation type="submission" date="2024-08" db="EMBL/GenBank/DDBJ databases">
        <authorList>
            <person name="Cucini C."/>
            <person name="Frati F."/>
        </authorList>
    </citation>
    <scope>NUCLEOTIDE SEQUENCE [LARGE SCALE GENOMIC DNA]</scope>
</reference>
<evidence type="ECO:0000313" key="2">
    <source>
        <dbReference type="Proteomes" id="UP001642540"/>
    </source>
</evidence>
<accession>A0ABP1RUP2</accession>
<proteinExistence type="predicted"/>
<organism evidence="1 2">
    <name type="scientific">Orchesella dallaii</name>
    <dbReference type="NCBI Taxonomy" id="48710"/>
    <lineage>
        <taxon>Eukaryota</taxon>
        <taxon>Metazoa</taxon>
        <taxon>Ecdysozoa</taxon>
        <taxon>Arthropoda</taxon>
        <taxon>Hexapoda</taxon>
        <taxon>Collembola</taxon>
        <taxon>Entomobryomorpha</taxon>
        <taxon>Entomobryoidea</taxon>
        <taxon>Orchesellidae</taxon>
        <taxon>Orchesellinae</taxon>
        <taxon>Orchesella</taxon>
    </lineage>
</organism>
<sequence length="124" mass="14374">MESRLINGIRSESHKLTDFLLYSLYDREIHMEGAFSFFTKASPVSSPSSQVTKRNYTISCFTLTATATQVDDLPLFEEPIFSENIISQISNKVKDFFYVHFQNSNINNYQQIKSNTCHKMSARW</sequence>
<gene>
    <name evidence="1" type="ORF">ODALV1_LOCUS26239</name>
</gene>
<protein>
    <submittedName>
        <fullName evidence="1">Uncharacterized protein</fullName>
    </submittedName>
</protein>
<comment type="caution">
    <text evidence="1">The sequence shown here is derived from an EMBL/GenBank/DDBJ whole genome shotgun (WGS) entry which is preliminary data.</text>
</comment>
<keyword evidence="2" id="KW-1185">Reference proteome</keyword>
<dbReference type="Proteomes" id="UP001642540">
    <property type="component" value="Unassembled WGS sequence"/>
</dbReference>
<dbReference type="EMBL" id="CAXLJM020000110">
    <property type="protein sequence ID" value="CAL8136001.1"/>
    <property type="molecule type" value="Genomic_DNA"/>
</dbReference>